<evidence type="ECO:0000313" key="9">
    <source>
        <dbReference type="Proteomes" id="UP000177092"/>
    </source>
</evidence>
<keyword evidence="2" id="KW-1003">Cell membrane</keyword>
<reference evidence="8 9" key="1">
    <citation type="journal article" date="2016" name="Nat. Commun.">
        <title>Thousands of microbial genomes shed light on interconnected biogeochemical processes in an aquifer system.</title>
        <authorList>
            <person name="Anantharaman K."/>
            <person name="Brown C.T."/>
            <person name="Hug L.A."/>
            <person name="Sharon I."/>
            <person name="Castelle C.J."/>
            <person name="Probst A.J."/>
            <person name="Thomas B.C."/>
            <person name="Singh A."/>
            <person name="Wilkins M.J."/>
            <person name="Karaoz U."/>
            <person name="Brodie E.L."/>
            <person name="Williams K.H."/>
            <person name="Hubbard S.S."/>
            <person name="Banfield J.F."/>
        </authorList>
    </citation>
    <scope>NUCLEOTIDE SEQUENCE [LARGE SCALE GENOMIC DNA]</scope>
</reference>
<name>A0A1F6A754_9BACT</name>
<dbReference type="InterPro" id="IPR020846">
    <property type="entry name" value="MFS_dom"/>
</dbReference>
<dbReference type="InterPro" id="IPR036259">
    <property type="entry name" value="MFS_trans_sf"/>
</dbReference>
<evidence type="ECO:0000256" key="4">
    <source>
        <dbReference type="ARBA" id="ARBA00022989"/>
    </source>
</evidence>
<evidence type="ECO:0000256" key="2">
    <source>
        <dbReference type="ARBA" id="ARBA00022475"/>
    </source>
</evidence>
<feature type="transmembrane region" description="Helical" evidence="6">
    <location>
        <begin position="227"/>
        <end position="248"/>
    </location>
</feature>
<keyword evidence="5 6" id="KW-0472">Membrane</keyword>
<gene>
    <name evidence="8" type="ORF">A3D03_06075</name>
</gene>
<feature type="transmembrane region" description="Helical" evidence="6">
    <location>
        <begin position="381"/>
        <end position="401"/>
    </location>
</feature>
<dbReference type="GO" id="GO:0005886">
    <property type="term" value="C:plasma membrane"/>
    <property type="evidence" value="ECO:0007669"/>
    <property type="project" value="UniProtKB-SubCell"/>
</dbReference>
<proteinExistence type="predicted"/>
<feature type="transmembrane region" description="Helical" evidence="6">
    <location>
        <begin position="78"/>
        <end position="96"/>
    </location>
</feature>
<comment type="caution">
    <text evidence="8">The sequence shown here is derived from an EMBL/GenBank/DDBJ whole genome shotgun (WGS) entry which is preliminary data.</text>
</comment>
<evidence type="ECO:0000256" key="3">
    <source>
        <dbReference type="ARBA" id="ARBA00022692"/>
    </source>
</evidence>
<dbReference type="InterPro" id="IPR011701">
    <property type="entry name" value="MFS"/>
</dbReference>
<dbReference type="EMBL" id="MFJN01000048">
    <property type="protein sequence ID" value="OGG20384.1"/>
    <property type="molecule type" value="Genomic_DNA"/>
</dbReference>
<feature type="transmembrane region" description="Helical" evidence="6">
    <location>
        <begin position="167"/>
        <end position="187"/>
    </location>
</feature>
<evidence type="ECO:0000256" key="6">
    <source>
        <dbReference type="SAM" id="Phobius"/>
    </source>
</evidence>
<dbReference type="CDD" id="cd06173">
    <property type="entry name" value="MFS_MefA_like"/>
    <property type="match status" value="1"/>
</dbReference>
<organism evidence="8 9">
    <name type="scientific">Candidatus Gottesmanbacteria bacterium RIFCSPHIGHO2_02_FULL_40_13</name>
    <dbReference type="NCBI Taxonomy" id="1798384"/>
    <lineage>
        <taxon>Bacteria</taxon>
        <taxon>Candidatus Gottesmaniibacteriota</taxon>
    </lineage>
</organism>
<dbReference type="STRING" id="1798384.A3D03_06075"/>
<comment type="subcellular location">
    <subcellularLocation>
        <location evidence="1">Cell membrane</location>
        <topology evidence="1">Multi-pass membrane protein</topology>
    </subcellularLocation>
</comment>
<feature type="transmembrane region" description="Helical" evidence="6">
    <location>
        <begin position="49"/>
        <end position="71"/>
    </location>
</feature>
<dbReference type="PANTHER" id="PTHR23513:SF6">
    <property type="entry name" value="MAJOR FACILITATOR SUPERFAMILY ASSOCIATED DOMAIN-CONTAINING PROTEIN"/>
    <property type="match status" value="1"/>
</dbReference>
<accession>A0A1F6A754</accession>
<dbReference type="AlphaFoldDB" id="A0A1F6A754"/>
<dbReference type="PANTHER" id="PTHR23513">
    <property type="entry name" value="INTEGRAL MEMBRANE EFFLUX PROTEIN-RELATED"/>
    <property type="match status" value="1"/>
</dbReference>
<feature type="transmembrane region" description="Helical" evidence="6">
    <location>
        <begin position="290"/>
        <end position="311"/>
    </location>
</feature>
<feature type="transmembrane region" description="Helical" evidence="6">
    <location>
        <begin position="353"/>
        <end position="375"/>
    </location>
</feature>
<feature type="transmembrane region" description="Helical" evidence="6">
    <location>
        <begin position="102"/>
        <end position="119"/>
    </location>
</feature>
<sequence length="411" mass="45381">MLKQYLALVQNRNFRNLWLGQITSQIALNMLYFVLAIKVYQDTRSNAAVSYMILAFGIPSIIFGVIAGGIVDKCNKRTVLLFSNIIRVFILALFYFFLNNLFLIYLFTIIISIITQFFIPAEAPSIFHLVSKELLMTANSLFTVSFYVSTLLGFVLAGPFIKLLGPSNVYLFMAFLMVLASYFVYLLPNIGQKLININSLVDFNAIRINIQEGIRFIFTHQRVKQSLILMTFSQAMIVTLSVLAPGFADRILTIDLADSSYLVMGPAAVGLILGAIWVGGYGVKLLKGTIIRIGIIATGICLLILSLLTRAPNPNLMAAFILLMLIGMFNSFINVPASTILQEDSDSNVRGRVYGVLTSLTGGISFLPVVFSGIMADILGVGPALFILGIIILLIGFYQYLKQIEVSNIIK</sequence>
<feature type="transmembrane region" description="Helical" evidence="6">
    <location>
        <begin position="16"/>
        <end position="37"/>
    </location>
</feature>
<feature type="transmembrane region" description="Helical" evidence="6">
    <location>
        <begin position="260"/>
        <end position="283"/>
    </location>
</feature>
<evidence type="ECO:0000313" key="8">
    <source>
        <dbReference type="EMBL" id="OGG20384.1"/>
    </source>
</evidence>
<dbReference type="PROSITE" id="PS50850">
    <property type="entry name" value="MFS"/>
    <property type="match status" value="1"/>
</dbReference>
<evidence type="ECO:0000259" key="7">
    <source>
        <dbReference type="PROSITE" id="PS50850"/>
    </source>
</evidence>
<dbReference type="SUPFAM" id="SSF103473">
    <property type="entry name" value="MFS general substrate transporter"/>
    <property type="match status" value="1"/>
</dbReference>
<dbReference type="Proteomes" id="UP000177092">
    <property type="component" value="Unassembled WGS sequence"/>
</dbReference>
<evidence type="ECO:0000256" key="1">
    <source>
        <dbReference type="ARBA" id="ARBA00004651"/>
    </source>
</evidence>
<keyword evidence="3 6" id="KW-0812">Transmembrane</keyword>
<dbReference type="Pfam" id="PF07690">
    <property type="entry name" value="MFS_1"/>
    <property type="match status" value="1"/>
</dbReference>
<feature type="transmembrane region" description="Helical" evidence="6">
    <location>
        <begin position="140"/>
        <end position="161"/>
    </location>
</feature>
<dbReference type="Gene3D" id="1.20.1250.20">
    <property type="entry name" value="MFS general substrate transporter like domains"/>
    <property type="match status" value="1"/>
</dbReference>
<feature type="domain" description="Major facilitator superfamily (MFS) profile" evidence="7">
    <location>
        <begin position="1"/>
        <end position="407"/>
    </location>
</feature>
<evidence type="ECO:0000256" key="5">
    <source>
        <dbReference type="ARBA" id="ARBA00023136"/>
    </source>
</evidence>
<keyword evidence="4 6" id="KW-1133">Transmembrane helix</keyword>
<protein>
    <recommendedName>
        <fullName evidence="7">Major facilitator superfamily (MFS) profile domain-containing protein</fullName>
    </recommendedName>
</protein>
<feature type="transmembrane region" description="Helical" evidence="6">
    <location>
        <begin position="317"/>
        <end position="341"/>
    </location>
</feature>
<dbReference type="GO" id="GO:0022857">
    <property type="term" value="F:transmembrane transporter activity"/>
    <property type="evidence" value="ECO:0007669"/>
    <property type="project" value="InterPro"/>
</dbReference>